<sequence length="789" mass="85440">MVNSTLRGETLPRTWEDAAAVVEAVVTAGVRASGWSDAAQVRDRCLDAYRRENESRVSVRSALRRGAEAEHRLDGTSSFQETGRGIRRPSGDRAVSEWSALELGVHRSIASLPSHAAVAPDTCAAGAPVPEQSQPAYAVRDHDRILRAVLTGALEGPVTAFLVGGSSTGKTRSAVEAVRAVMPDWRLVFPTTARSLRSFLEAEPEPTRTVIWLDELQMHLDGPAGEQAAAALRELHQYFRGPVAVVGTIWPRFWRQLVGEPKVAVRDKHQQARRLLRSVHRVNVPGALTDRELRHVRQLARKDSRIRAALSAAGDTGALVQNLAGGPALIEAYEDNDAPVRAVLTAAMDLWRLGYRSPIPQHVLEIAASGYFPERQAPPGPRWFAAALGPACEAVKGAIAPLDLVDDGEQSCYRLADYLAQHGYQLLHGRSPAAALWDALARTPPPAEDAARLASAASSRGYYRYADLLWGRLASTGDTAAMRRLAELCVQLDRGSEAAAWWQRAAAAGDREAESQLGGTADEEAEDTGRIDGRTTDEGDESDESEEGDEGDEGENWLARVLEDSGQNMALAEWHVHTDRQRAERSSAEPGVPNPTDGTPLGSLPPDAPIGRSPAGEGAWHLPFVTELLDNSSEGAELERAWVSALTAGDDAAVLSLMEQLGPLVAERMTAREAQLRMAARTGAPADLWALAGLLEGTGRVEEAEAIWQRAAESGDAEAMWRLADLMVKADRLSEARGWWRRAADTDSDTGMMVRLVSLLRRAGLTQDADRLTRYGRDADGRPAAPWYD</sequence>
<organism evidence="2 3">
    <name type="scientific">Streptomyces zhihengii</name>
    <dbReference type="NCBI Taxonomy" id="1818004"/>
    <lineage>
        <taxon>Bacteria</taxon>
        <taxon>Bacillati</taxon>
        <taxon>Actinomycetota</taxon>
        <taxon>Actinomycetes</taxon>
        <taxon>Kitasatosporales</taxon>
        <taxon>Streptomycetaceae</taxon>
        <taxon>Streptomyces</taxon>
    </lineage>
</organism>
<evidence type="ECO:0000313" key="2">
    <source>
        <dbReference type="EMBL" id="MBM9621887.1"/>
    </source>
</evidence>
<feature type="region of interest" description="Disordered" evidence="1">
    <location>
        <begin position="67"/>
        <end position="91"/>
    </location>
</feature>
<dbReference type="SUPFAM" id="SSF81901">
    <property type="entry name" value="HCP-like"/>
    <property type="match status" value="1"/>
</dbReference>
<evidence type="ECO:0000256" key="1">
    <source>
        <dbReference type="SAM" id="MobiDB-lite"/>
    </source>
</evidence>
<feature type="compositionally biased region" description="Basic and acidic residues" evidence="1">
    <location>
        <begin position="577"/>
        <end position="587"/>
    </location>
</feature>
<proteinExistence type="predicted"/>
<dbReference type="InterPro" id="IPR011990">
    <property type="entry name" value="TPR-like_helical_dom_sf"/>
</dbReference>
<dbReference type="EMBL" id="JAFEJA010000001">
    <property type="protein sequence ID" value="MBM9621887.1"/>
    <property type="molecule type" value="Genomic_DNA"/>
</dbReference>
<feature type="region of interest" description="Disordered" evidence="1">
    <location>
        <begin position="577"/>
        <end position="615"/>
    </location>
</feature>
<feature type="compositionally biased region" description="Basic and acidic residues" evidence="1">
    <location>
        <begin position="527"/>
        <end position="537"/>
    </location>
</feature>
<keyword evidence="3" id="KW-1185">Reference proteome</keyword>
<reference evidence="2 3" key="1">
    <citation type="journal article" date="2016" name="Arch. Microbiol.">
        <title>Streptomyces zhihengii sp. nov., isolated from rhizospheric soil of Psammosilene tunicoides.</title>
        <authorList>
            <person name="Huang M.J."/>
            <person name="Fei J.J."/>
            <person name="Salam N."/>
            <person name="Kim C.J."/>
            <person name="Hozzein W.N."/>
            <person name="Xiao M."/>
            <person name="Huang H.Q."/>
            <person name="Li W.J."/>
        </authorList>
    </citation>
    <scope>NUCLEOTIDE SEQUENCE [LARGE SCALE GENOMIC DNA]</scope>
    <source>
        <strain evidence="2 3">YIM T102</strain>
    </source>
</reference>
<comment type="caution">
    <text evidence="2">The sequence shown here is derived from an EMBL/GenBank/DDBJ whole genome shotgun (WGS) entry which is preliminary data.</text>
</comment>
<evidence type="ECO:0000313" key="3">
    <source>
        <dbReference type="Proteomes" id="UP000664109"/>
    </source>
</evidence>
<feature type="compositionally biased region" description="Acidic residues" evidence="1">
    <location>
        <begin position="538"/>
        <end position="554"/>
    </location>
</feature>
<feature type="region of interest" description="Disordered" evidence="1">
    <location>
        <begin position="510"/>
        <end position="554"/>
    </location>
</feature>
<name>A0ABS2UWK1_9ACTN</name>
<dbReference type="Proteomes" id="UP000664109">
    <property type="component" value="Unassembled WGS sequence"/>
</dbReference>
<accession>A0ABS2UWK1</accession>
<protein>
    <submittedName>
        <fullName evidence="2">Sel1 repeat family protein</fullName>
    </submittedName>
</protein>
<gene>
    <name evidence="2" type="ORF">JE024_24770</name>
</gene>
<dbReference type="RefSeq" id="WP_205375694.1">
    <property type="nucleotide sequence ID" value="NZ_JAFEJA010000001.1"/>
</dbReference>
<dbReference type="Gene3D" id="1.25.40.10">
    <property type="entry name" value="Tetratricopeptide repeat domain"/>
    <property type="match status" value="2"/>
</dbReference>